<name>A0A2M8F9B4_9BACT</name>
<dbReference type="InterPro" id="IPR029063">
    <property type="entry name" value="SAM-dependent_MTases_sf"/>
</dbReference>
<dbReference type="PANTHER" id="PTHR43861">
    <property type="entry name" value="TRANS-ACONITATE 2-METHYLTRANSFERASE-RELATED"/>
    <property type="match status" value="1"/>
</dbReference>
<dbReference type="InterPro" id="IPR013630">
    <property type="entry name" value="Methyltransf_Zn-bd_dom_put"/>
</dbReference>
<dbReference type="Pfam" id="PF13489">
    <property type="entry name" value="Methyltransf_23"/>
    <property type="match status" value="1"/>
</dbReference>
<dbReference type="Gene3D" id="6.20.50.110">
    <property type="entry name" value="Methyltransferase, zinc-binding domain"/>
    <property type="match status" value="1"/>
</dbReference>
<dbReference type="PANTHER" id="PTHR43861:SF5">
    <property type="entry name" value="BLL5978 PROTEIN"/>
    <property type="match status" value="1"/>
</dbReference>
<dbReference type="Pfam" id="PF08484">
    <property type="entry name" value="Methyltransf_14"/>
    <property type="match status" value="1"/>
</dbReference>
<dbReference type="Gene3D" id="6.10.250.3100">
    <property type="match status" value="1"/>
</dbReference>
<dbReference type="GO" id="GO:0032259">
    <property type="term" value="P:methylation"/>
    <property type="evidence" value="ECO:0007669"/>
    <property type="project" value="UniProtKB-KW"/>
</dbReference>
<evidence type="ECO:0000259" key="2">
    <source>
        <dbReference type="Pfam" id="PF08484"/>
    </source>
</evidence>
<sequence>MNMNQSYPKYHYVKTGHIPTCQVCNSDKLHTILDLGHQPLCDSLLTEEMLNEPETFYPLRMVWCEDCTGVQIDYCVDGSKVYHPEYPYKSGVTKELVEYQVKISESLIEKYGLKEGELVVDIGSNDGTLLSGFKGTGINTVGVEPTNIAKLANEQGIETVQAFFDIKTAEEVKEKYGEASLIVTTNTFAHMQGLGEFVMGAHTLLKEDGVFVAETHYLLNVIQGGQFDTVYHEHLRTYSLKALVTLFDQYDFTVTDVERGDRYGGNIRVHVTKGKGGNVSPRVAALLKVEEEAGLGKLETYKTFAERVQKARIEFMDFLIATNKFGKRIVGNSCPGRCVTLLNYYGIDSELLPYLAEQPASLKLGMYLPGKHIPIVNNQILIDEQPDYVVILAWHYAQPIMKQLKARGLKSDFVIPLPDFEIVKNKDV</sequence>
<dbReference type="InterPro" id="IPR038576">
    <property type="entry name" value="Methyltransf_Zn-bd_dom_put_sf"/>
</dbReference>
<evidence type="ECO:0000313" key="4">
    <source>
        <dbReference type="Proteomes" id="UP000231456"/>
    </source>
</evidence>
<evidence type="ECO:0000259" key="1">
    <source>
        <dbReference type="Pfam" id="PF08421"/>
    </source>
</evidence>
<dbReference type="Gene3D" id="3.40.50.720">
    <property type="entry name" value="NAD(P)-binding Rossmann-like Domain"/>
    <property type="match status" value="1"/>
</dbReference>
<protein>
    <submittedName>
        <fullName evidence="3">Class I SAM-dependent methyltransferase</fullName>
    </submittedName>
</protein>
<dbReference type="InterPro" id="IPR013691">
    <property type="entry name" value="MeTrfase_14"/>
</dbReference>
<comment type="caution">
    <text evidence="3">The sequence shown here is derived from an EMBL/GenBank/DDBJ whole genome shotgun (WGS) entry which is preliminary data.</text>
</comment>
<keyword evidence="3" id="KW-0489">Methyltransferase</keyword>
<dbReference type="Pfam" id="PF08421">
    <property type="entry name" value="Methyltransf_13"/>
    <property type="match status" value="1"/>
</dbReference>
<proteinExistence type="predicted"/>
<feature type="domain" description="C-methyltransferase" evidence="2">
    <location>
        <begin position="263"/>
        <end position="418"/>
    </location>
</feature>
<dbReference type="GO" id="GO:0008168">
    <property type="term" value="F:methyltransferase activity"/>
    <property type="evidence" value="ECO:0007669"/>
    <property type="project" value="UniProtKB-KW"/>
</dbReference>
<dbReference type="Gene3D" id="3.40.50.150">
    <property type="entry name" value="Vaccinia Virus protein VP39"/>
    <property type="match status" value="1"/>
</dbReference>
<dbReference type="AlphaFoldDB" id="A0A2M8F9B4"/>
<accession>A0A2M8F9B4</accession>
<dbReference type="EMBL" id="PFRH01000113">
    <property type="protein sequence ID" value="PJC52311.1"/>
    <property type="molecule type" value="Genomic_DNA"/>
</dbReference>
<feature type="domain" description="Methyltransferase putative zinc binding" evidence="1">
    <location>
        <begin position="21"/>
        <end position="82"/>
    </location>
</feature>
<dbReference type="SUPFAM" id="SSF53335">
    <property type="entry name" value="S-adenosyl-L-methionine-dependent methyltransferases"/>
    <property type="match status" value="1"/>
</dbReference>
<keyword evidence="3" id="KW-0808">Transferase</keyword>
<reference evidence="4" key="1">
    <citation type="submission" date="2017-09" db="EMBL/GenBank/DDBJ databases">
        <title>Depth-based differentiation of microbial function through sediment-hosted aquifers and enrichment of novel symbionts in the deep terrestrial subsurface.</title>
        <authorList>
            <person name="Probst A.J."/>
            <person name="Ladd B."/>
            <person name="Jarett J.K."/>
            <person name="Geller-Mcgrath D.E."/>
            <person name="Sieber C.M.K."/>
            <person name="Emerson J.B."/>
            <person name="Anantharaman K."/>
            <person name="Thomas B.C."/>
            <person name="Malmstrom R."/>
            <person name="Stieglmeier M."/>
            <person name="Klingl A."/>
            <person name="Woyke T."/>
            <person name="Ryan C.M."/>
            <person name="Banfield J.F."/>
        </authorList>
    </citation>
    <scope>NUCLEOTIDE SEQUENCE [LARGE SCALE GENOMIC DNA]</scope>
</reference>
<evidence type="ECO:0000313" key="3">
    <source>
        <dbReference type="EMBL" id="PJC52311.1"/>
    </source>
</evidence>
<gene>
    <name evidence="3" type="ORF">CO030_03535</name>
</gene>
<dbReference type="Proteomes" id="UP000231456">
    <property type="component" value="Unassembled WGS sequence"/>
</dbReference>
<organism evidence="3 4">
    <name type="scientific">Candidatus Magasanikbacteria bacterium CG_4_9_14_0_2_um_filter_42_11</name>
    <dbReference type="NCBI Taxonomy" id="1974643"/>
    <lineage>
        <taxon>Bacteria</taxon>
        <taxon>Candidatus Magasanikiibacteriota</taxon>
    </lineage>
</organism>